<dbReference type="AlphaFoldDB" id="A0A517TCP6"/>
<dbReference type="SMART" id="SM00382">
    <property type="entry name" value="AAA"/>
    <property type="match status" value="1"/>
</dbReference>
<dbReference type="PANTHER" id="PTHR43582:SF5">
    <property type="entry name" value="ABC TRANSPORTER"/>
    <property type="match status" value="1"/>
</dbReference>
<dbReference type="EMBL" id="CP036316">
    <property type="protein sequence ID" value="QDT66145.1"/>
    <property type="molecule type" value="Genomic_DNA"/>
</dbReference>
<dbReference type="InterPro" id="IPR003593">
    <property type="entry name" value="AAA+_ATPase"/>
</dbReference>
<dbReference type="RefSeq" id="WP_145265005.1">
    <property type="nucleotide sequence ID" value="NZ_CP036316.1"/>
</dbReference>
<dbReference type="PROSITE" id="PS50893">
    <property type="entry name" value="ABC_TRANSPORTER_2"/>
    <property type="match status" value="1"/>
</dbReference>
<evidence type="ECO:0000256" key="2">
    <source>
        <dbReference type="ARBA" id="ARBA00022741"/>
    </source>
</evidence>
<sequence length="312" mass="34205">MTSPAAISIQALEHHYGDFAALRGVSFEVNSGEIFGLLGPNGGGKTTLFRVLCTLLPLQQGAANVCGFDVSTQPASVRSVIGVTFQSPSLDGKLTVAENLKHQGHLYGIGGSDLRSRIDRALKRLQLTDRAKALVDSLSGGLKRRVEIAKGLLHDPQVLLLDEPSTGLDPGARHDLWQFLDELRRESGMTILVTTHLMEEAERCDRLGILNLGELVAQGTPEELRASVGGDCLTIQSATREDLAPRIREKFDVEVKELSDSLRIEVPNGHDLLREIVTEYPTDVEAITLGKPTLEDVFIARTGHRFWEEEQR</sequence>
<evidence type="ECO:0000259" key="4">
    <source>
        <dbReference type="PROSITE" id="PS50893"/>
    </source>
</evidence>
<evidence type="ECO:0000256" key="3">
    <source>
        <dbReference type="ARBA" id="ARBA00022840"/>
    </source>
</evidence>
<dbReference type="OrthoDB" id="9804819at2"/>
<keyword evidence="3 5" id="KW-0067">ATP-binding</keyword>
<accession>A0A517TCP6</accession>
<dbReference type="GO" id="GO:0005524">
    <property type="term" value="F:ATP binding"/>
    <property type="evidence" value="ECO:0007669"/>
    <property type="project" value="UniProtKB-KW"/>
</dbReference>
<dbReference type="Pfam" id="PF13732">
    <property type="entry name" value="DrrA1-3_C"/>
    <property type="match status" value="1"/>
</dbReference>
<keyword evidence="1" id="KW-0813">Transport</keyword>
<organism evidence="5 6">
    <name type="scientific">Calycomorphotria hydatis</name>
    <dbReference type="NCBI Taxonomy" id="2528027"/>
    <lineage>
        <taxon>Bacteria</taxon>
        <taxon>Pseudomonadati</taxon>
        <taxon>Planctomycetota</taxon>
        <taxon>Planctomycetia</taxon>
        <taxon>Planctomycetales</taxon>
        <taxon>Planctomycetaceae</taxon>
        <taxon>Calycomorphotria</taxon>
    </lineage>
</organism>
<reference evidence="5 6" key="1">
    <citation type="submission" date="2019-02" db="EMBL/GenBank/DDBJ databases">
        <title>Deep-cultivation of Planctomycetes and their phenomic and genomic characterization uncovers novel biology.</title>
        <authorList>
            <person name="Wiegand S."/>
            <person name="Jogler M."/>
            <person name="Boedeker C."/>
            <person name="Pinto D."/>
            <person name="Vollmers J."/>
            <person name="Rivas-Marin E."/>
            <person name="Kohn T."/>
            <person name="Peeters S.H."/>
            <person name="Heuer A."/>
            <person name="Rast P."/>
            <person name="Oberbeckmann S."/>
            <person name="Bunk B."/>
            <person name="Jeske O."/>
            <person name="Meyerdierks A."/>
            <person name="Storesund J.E."/>
            <person name="Kallscheuer N."/>
            <person name="Luecker S."/>
            <person name="Lage O.M."/>
            <person name="Pohl T."/>
            <person name="Merkel B.J."/>
            <person name="Hornburger P."/>
            <person name="Mueller R.-W."/>
            <person name="Bruemmer F."/>
            <person name="Labrenz M."/>
            <person name="Spormann A.M."/>
            <person name="Op den Camp H."/>
            <person name="Overmann J."/>
            <person name="Amann R."/>
            <person name="Jetten M.S.M."/>
            <person name="Mascher T."/>
            <person name="Medema M.H."/>
            <person name="Devos D.P."/>
            <person name="Kaster A.-K."/>
            <person name="Ovreas L."/>
            <person name="Rohde M."/>
            <person name="Galperin M.Y."/>
            <person name="Jogler C."/>
        </authorList>
    </citation>
    <scope>NUCLEOTIDE SEQUENCE [LARGE SCALE GENOMIC DNA]</scope>
    <source>
        <strain evidence="5 6">V22</strain>
    </source>
</reference>
<dbReference type="InterPro" id="IPR025302">
    <property type="entry name" value="DrrA1/2-like_C"/>
</dbReference>
<gene>
    <name evidence="5" type="primary">ybhF_2</name>
    <name evidence="5" type="ORF">V22_34100</name>
</gene>
<dbReference type="SUPFAM" id="SSF52540">
    <property type="entry name" value="P-loop containing nucleoside triphosphate hydrolases"/>
    <property type="match status" value="1"/>
</dbReference>
<evidence type="ECO:0000256" key="1">
    <source>
        <dbReference type="ARBA" id="ARBA00022448"/>
    </source>
</evidence>
<dbReference type="InterPro" id="IPR027417">
    <property type="entry name" value="P-loop_NTPase"/>
</dbReference>
<dbReference type="GO" id="GO:0016887">
    <property type="term" value="F:ATP hydrolysis activity"/>
    <property type="evidence" value="ECO:0007669"/>
    <property type="project" value="InterPro"/>
</dbReference>
<keyword evidence="6" id="KW-1185">Reference proteome</keyword>
<name>A0A517TCP6_9PLAN</name>
<protein>
    <submittedName>
        <fullName evidence="5">Putative ABC transporter ATP-binding protein YbhF</fullName>
    </submittedName>
</protein>
<dbReference type="Pfam" id="PF00005">
    <property type="entry name" value="ABC_tran"/>
    <property type="match status" value="1"/>
</dbReference>
<keyword evidence="2" id="KW-0547">Nucleotide-binding</keyword>
<evidence type="ECO:0000313" key="6">
    <source>
        <dbReference type="Proteomes" id="UP000319976"/>
    </source>
</evidence>
<dbReference type="PANTHER" id="PTHR43582">
    <property type="entry name" value="LINEARMYCIN RESISTANCE ATP-BINDING PROTEIN LNRL"/>
    <property type="match status" value="1"/>
</dbReference>
<feature type="domain" description="ABC transporter" evidence="4">
    <location>
        <begin position="7"/>
        <end position="237"/>
    </location>
</feature>
<dbReference type="InterPro" id="IPR003439">
    <property type="entry name" value="ABC_transporter-like_ATP-bd"/>
</dbReference>
<dbReference type="Proteomes" id="UP000319976">
    <property type="component" value="Chromosome"/>
</dbReference>
<evidence type="ECO:0000313" key="5">
    <source>
        <dbReference type="EMBL" id="QDT66145.1"/>
    </source>
</evidence>
<dbReference type="KEGG" id="chya:V22_34100"/>
<proteinExistence type="predicted"/>
<dbReference type="Gene3D" id="3.40.50.300">
    <property type="entry name" value="P-loop containing nucleotide triphosphate hydrolases"/>
    <property type="match status" value="1"/>
</dbReference>